<accession>A0ABN0WLT8</accession>
<reference evidence="1 2" key="1">
    <citation type="journal article" date="2019" name="Int. J. Syst. Evol. Microbiol.">
        <title>The Global Catalogue of Microorganisms (GCM) 10K type strain sequencing project: providing services to taxonomists for standard genome sequencing and annotation.</title>
        <authorList>
            <consortium name="The Broad Institute Genomics Platform"/>
            <consortium name="The Broad Institute Genome Sequencing Center for Infectious Disease"/>
            <person name="Wu L."/>
            <person name="Ma J."/>
        </authorList>
    </citation>
    <scope>NUCLEOTIDE SEQUENCE [LARGE SCALE GENOMIC DNA]</scope>
    <source>
        <strain evidence="1 2">JCM 13378</strain>
    </source>
</reference>
<dbReference type="RefSeq" id="WP_343840788.1">
    <property type="nucleotide sequence ID" value="NZ_BAAAEI010000002.1"/>
</dbReference>
<keyword evidence="2" id="KW-1185">Reference proteome</keyword>
<dbReference type="EMBL" id="BAAAEI010000002">
    <property type="protein sequence ID" value="GAA0341474.1"/>
    <property type="molecule type" value="Genomic_DNA"/>
</dbReference>
<sequence>MVNRLITGFAVLIGLAGVINGAFMTIAPESWESNSGFPLKRITTRYPIPSLFRLLVLKEI</sequence>
<proteinExistence type="predicted"/>
<name>A0ABN0WLT8_9ALTE</name>
<protein>
    <submittedName>
        <fullName evidence="1">Uncharacterized protein</fullName>
    </submittedName>
</protein>
<dbReference type="Proteomes" id="UP001501757">
    <property type="component" value="Unassembled WGS sequence"/>
</dbReference>
<evidence type="ECO:0000313" key="2">
    <source>
        <dbReference type="Proteomes" id="UP001501757"/>
    </source>
</evidence>
<gene>
    <name evidence="1" type="ORF">GCM10009092_02480</name>
</gene>
<evidence type="ECO:0000313" key="1">
    <source>
        <dbReference type="EMBL" id="GAA0341474.1"/>
    </source>
</evidence>
<organism evidence="1 2">
    <name type="scientific">Bowmanella denitrificans</name>
    <dbReference type="NCBI Taxonomy" id="366582"/>
    <lineage>
        <taxon>Bacteria</taxon>
        <taxon>Pseudomonadati</taxon>
        <taxon>Pseudomonadota</taxon>
        <taxon>Gammaproteobacteria</taxon>
        <taxon>Alteromonadales</taxon>
        <taxon>Alteromonadaceae</taxon>
        <taxon>Bowmanella</taxon>
    </lineage>
</organism>
<comment type="caution">
    <text evidence="1">The sequence shown here is derived from an EMBL/GenBank/DDBJ whole genome shotgun (WGS) entry which is preliminary data.</text>
</comment>